<accession>A0AAD7BS13</accession>
<dbReference type="Proteomes" id="UP001221142">
    <property type="component" value="Unassembled WGS sequence"/>
</dbReference>
<gene>
    <name evidence="1" type="ORF">FB45DRAFT_1080516</name>
</gene>
<protein>
    <submittedName>
        <fullName evidence="1">Uncharacterized protein</fullName>
    </submittedName>
</protein>
<dbReference type="EMBL" id="JARKIF010000010">
    <property type="protein sequence ID" value="KAJ7628999.1"/>
    <property type="molecule type" value="Genomic_DNA"/>
</dbReference>
<reference evidence="1" key="1">
    <citation type="submission" date="2023-03" db="EMBL/GenBank/DDBJ databases">
        <title>Massive genome expansion in bonnet fungi (Mycena s.s.) driven by repeated elements and novel gene families across ecological guilds.</title>
        <authorList>
            <consortium name="Lawrence Berkeley National Laboratory"/>
            <person name="Harder C.B."/>
            <person name="Miyauchi S."/>
            <person name="Viragh M."/>
            <person name="Kuo A."/>
            <person name="Thoen E."/>
            <person name="Andreopoulos B."/>
            <person name="Lu D."/>
            <person name="Skrede I."/>
            <person name="Drula E."/>
            <person name="Henrissat B."/>
            <person name="Morin E."/>
            <person name="Kohler A."/>
            <person name="Barry K."/>
            <person name="LaButti K."/>
            <person name="Morin E."/>
            <person name="Salamov A."/>
            <person name="Lipzen A."/>
            <person name="Mereny Z."/>
            <person name="Hegedus B."/>
            <person name="Baldrian P."/>
            <person name="Stursova M."/>
            <person name="Weitz H."/>
            <person name="Taylor A."/>
            <person name="Grigoriev I.V."/>
            <person name="Nagy L.G."/>
            <person name="Martin F."/>
            <person name="Kauserud H."/>
        </authorList>
    </citation>
    <scope>NUCLEOTIDE SEQUENCE</scope>
    <source>
        <strain evidence="1">9284</strain>
    </source>
</reference>
<organism evidence="1 2">
    <name type="scientific">Roridomyces roridus</name>
    <dbReference type="NCBI Taxonomy" id="1738132"/>
    <lineage>
        <taxon>Eukaryota</taxon>
        <taxon>Fungi</taxon>
        <taxon>Dikarya</taxon>
        <taxon>Basidiomycota</taxon>
        <taxon>Agaricomycotina</taxon>
        <taxon>Agaricomycetes</taxon>
        <taxon>Agaricomycetidae</taxon>
        <taxon>Agaricales</taxon>
        <taxon>Marasmiineae</taxon>
        <taxon>Mycenaceae</taxon>
        <taxon>Roridomyces</taxon>
    </lineage>
</organism>
<proteinExistence type="predicted"/>
<evidence type="ECO:0000313" key="2">
    <source>
        <dbReference type="Proteomes" id="UP001221142"/>
    </source>
</evidence>
<keyword evidence="2" id="KW-1185">Reference proteome</keyword>
<comment type="caution">
    <text evidence="1">The sequence shown here is derived from an EMBL/GenBank/DDBJ whole genome shotgun (WGS) entry which is preliminary data.</text>
</comment>
<dbReference type="AlphaFoldDB" id="A0AAD7BS13"/>
<sequence>MLADGIFGGIWPVPTGCGGYPRVCKKISSRPGPVPAGTRTRDQRRVAPPVTITTAELHAGVYFPLLPLNTHPDNSVLITAHRSTRTSGGRKVNPAAIQYMGTVRFGLASCIQKLGHFLFVLSFKFYLREPRISRPHSVNEDPRARLHLLKMEEHRSHVRFGIGWSQNADDSEDTCWSLCGLMSILVRVAGLNPHRSTPMRIPVLVESRFTKRETPNPCSIRDWVYFDAFPAHSRSTLVERAIQSGFNSIQRRAFTDPEIGWSSTHFLFRACLFHMGPKISGSFAYRGGAYSHSTTKIQRNPLLKGARRPSRVITHNLQSRDPAGVLGWGAV</sequence>
<name>A0AAD7BS13_9AGAR</name>
<evidence type="ECO:0000313" key="1">
    <source>
        <dbReference type="EMBL" id="KAJ7628999.1"/>
    </source>
</evidence>